<dbReference type="RefSeq" id="WP_254571172.1">
    <property type="nucleotide sequence ID" value="NZ_CP098502.1"/>
</dbReference>
<dbReference type="Pfam" id="PF26314">
    <property type="entry name" value="MptA_B_family"/>
    <property type="match status" value="1"/>
</dbReference>
<keyword evidence="2" id="KW-0812">Transmembrane</keyword>
<feature type="transmembrane region" description="Helical" evidence="2">
    <location>
        <begin position="220"/>
        <end position="240"/>
    </location>
</feature>
<dbReference type="EMBL" id="CP098502">
    <property type="protein sequence ID" value="UTI64471.1"/>
    <property type="molecule type" value="Genomic_DNA"/>
</dbReference>
<feature type="transmembrane region" description="Helical" evidence="2">
    <location>
        <begin position="332"/>
        <end position="353"/>
    </location>
</feature>
<protein>
    <recommendedName>
        <fullName evidence="5">DUF2029 domain-containing protein</fullName>
    </recommendedName>
</protein>
<feature type="transmembrane region" description="Helical" evidence="2">
    <location>
        <begin position="70"/>
        <end position="89"/>
    </location>
</feature>
<evidence type="ECO:0008006" key="5">
    <source>
        <dbReference type="Google" id="ProtNLM"/>
    </source>
</evidence>
<feature type="transmembrane region" description="Helical" evidence="2">
    <location>
        <begin position="27"/>
        <end position="49"/>
    </location>
</feature>
<keyword evidence="2" id="KW-0472">Membrane</keyword>
<reference evidence="3 4" key="1">
    <citation type="submission" date="2022-06" db="EMBL/GenBank/DDBJ databases">
        <title>Paraconexibacter antarcticus.</title>
        <authorList>
            <person name="Kim C.S."/>
        </authorList>
    </citation>
    <scope>NUCLEOTIDE SEQUENCE [LARGE SCALE GENOMIC DNA]</scope>
    <source>
        <strain evidence="3 4">02-257</strain>
    </source>
</reference>
<dbReference type="Proteomes" id="UP001056035">
    <property type="component" value="Chromosome"/>
</dbReference>
<feature type="transmembrane region" description="Helical" evidence="2">
    <location>
        <begin position="452"/>
        <end position="476"/>
    </location>
</feature>
<feature type="region of interest" description="Disordered" evidence="1">
    <location>
        <begin position="1"/>
        <end position="21"/>
    </location>
</feature>
<accession>A0ABY5DU10</accession>
<feature type="transmembrane region" description="Helical" evidence="2">
    <location>
        <begin position="252"/>
        <end position="268"/>
    </location>
</feature>
<evidence type="ECO:0000313" key="3">
    <source>
        <dbReference type="EMBL" id="UTI64471.1"/>
    </source>
</evidence>
<feature type="transmembrane region" description="Helical" evidence="2">
    <location>
        <begin position="134"/>
        <end position="152"/>
    </location>
</feature>
<evidence type="ECO:0000256" key="1">
    <source>
        <dbReference type="SAM" id="MobiDB-lite"/>
    </source>
</evidence>
<evidence type="ECO:0000256" key="2">
    <source>
        <dbReference type="SAM" id="Phobius"/>
    </source>
</evidence>
<keyword evidence="2" id="KW-1133">Transmembrane helix</keyword>
<feature type="transmembrane region" description="Helical" evidence="2">
    <location>
        <begin position="109"/>
        <end position="127"/>
    </location>
</feature>
<gene>
    <name evidence="3" type="ORF">NBH00_24425</name>
</gene>
<evidence type="ECO:0000313" key="4">
    <source>
        <dbReference type="Proteomes" id="UP001056035"/>
    </source>
</evidence>
<keyword evidence="4" id="KW-1185">Reference proteome</keyword>
<feature type="transmembrane region" description="Helical" evidence="2">
    <location>
        <begin position="302"/>
        <end position="326"/>
    </location>
</feature>
<organism evidence="3 4">
    <name type="scientific">Paraconexibacter antarcticus</name>
    <dbReference type="NCBI Taxonomy" id="2949664"/>
    <lineage>
        <taxon>Bacteria</taxon>
        <taxon>Bacillati</taxon>
        <taxon>Actinomycetota</taxon>
        <taxon>Thermoleophilia</taxon>
        <taxon>Solirubrobacterales</taxon>
        <taxon>Paraconexibacteraceae</taxon>
        <taxon>Paraconexibacter</taxon>
    </lineage>
</organism>
<name>A0ABY5DU10_9ACTN</name>
<feature type="transmembrane region" description="Helical" evidence="2">
    <location>
        <begin position="391"/>
        <end position="410"/>
    </location>
</feature>
<feature type="transmembrane region" description="Helical" evidence="2">
    <location>
        <begin position="422"/>
        <end position="446"/>
    </location>
</feature>
<sequence length="501" mass="51140">MASALTMDPVRPQGATRERSRTLSLRAVPPALALGAVIVPTTWLVVAAAQRPSVLSPPSIRPATVTDAGGAASGAASAAAGGTVSWILGPLHGLHTHPALAPHVLHRDLLKVLIVVGVGWLVAWIGAARLPLRVVAGAVVLVHAVLFLGPPLPLTDVFNYGLYGRMASVHHLNPYRAFGGQAAGDPLYLLANWHHLRSPYGPLFTLASEGLGVLGVHGWFWAWKVVVAASSLGCVALVAALAGRLGVSRQRAVAAVGLSPLLLIGEVGGLHQDMPAVACLLGAAWCLLRGRDADAPAWCAPTAGALAVLAAGIKPSFAIVLGIVVLGADRRLAAATGAAAAGALTGLVVLLVYGGALPDVGTQSALVSPLSVPNLLGLAAGHGGADHAVRQAAQAALVLVAGAITVAVGLDRRRALSGLGLLLFASVLALSWVMPWYLVWALPFIALARPRALAPLAVVATCWLTVGGLSTLPGILHSAGYFPTRLATGKANHLEFQRLVK</sequence>
<proteinExistence type="predicted"/>